<keyword evidence="1" id="KW-1185">Reference proteome</keyword>
<dbReference type="Gene3D" id="3.80.10.10">
    <property type="entry name" value="Ribonuclease Inhibitor"/>
    <property type="match status" value="1"/>
</dbReference>
<gene>
    <name evidence="2" type="primary">LOC113206814</name>
</gene>
<sequence length="214" mass="23186">MPSSCRLWCSQAHVRPLLATCSSPLEHLDIRNCSDQTVRGLGTVGFASLQHLVLTCAFGHRRWNFHSLDSALAGLPQLRSLHILGLRSPRPPDVLSCLSAASMPNLSLILFTDSFTSAGSFDSEVDSDEDADLLADYFGSPVCQDLVRRAPQPLHVVARVSWFASEAPYGCVVFFKHSTADAAVVACSLCDEANVALVMRSGTGTKIQERVQVQ</sequence>
<dbReference type="InterPro" id="IPR032675">
    <property type="entry name" value="LRR_dom_sf"/>
</dbReference>
<dbReference type="SUPFAM" id="SSF52047">
    <property type="entry name" value="RNI-like"/>
    <property type="match status" value="1"/>
</dbReference>
<dbReference type="RefSeq" id="XP_052132893.1">
    <property type="nucleotide sequence ID" value="XM_052276933.1"/>
</dbReference>
<proteinExistence type="predicted"/>
<dbReference type="AlphaFoldDB" id="A0A9C6XD40"/>
<name>A0A9C6XD40_FRAOC</name>
<organism evidence="1 2">
    <name type="scientific">Frankliniella occidentalis</name>
    <name type="common">Western flower thrips</name>
    <name type="synonym">Euthrips occidentalis</name>
    <dbReference type="NCBI Taxonomy" id="133901"/>
    <lineage>
        <taxon>Eukaryota</taxon>
        <taxon>Metazoa</taxon>
        <taxon>Ecdysozoa</taxon>
        <taxon>Arthropoda</taxon>
        <taxon>Hexapoda</taxon>
        <taxon>Insecta</taxon>
        <taxon>Pterygota</taxon>
        <taxon>Neoptera</taxon>
        <taxon>Paraneoptera</taxon>
        <taxon>Thysanoptera</taxon>
        <taxon>Terebrantia</taxon>
        <taxon>Thripoidea</taxon>
        <taxon>Thripidae</taxon>
        <taxon>Frankliniella</taxon>
    </lineage>
</organism>
<reference evidence="2" key="1">
    <citation type="submission" date="2025-08" db="UniProtKB">
        <authorList>
            <consortium name="RefSeq"/>
        </authorList>
    </citation>
    <scope>IDENTIFICATION</scope>
    <source>
        <tissue evidence="2">Whole organism</tissue>
    </source>
</reference>
<dbReference type="KEGG" id="foc:113206814"/>
<evidence type="ECO:0000313" key="1">
    <source>
        <dbReference type="Proteomes" id="UP000504606"/>
    </source>
</evidence>
<dbReference type="Proteomes" id="UP000504606">
    <property type="component" value="Unplaced"/>
</dbReference>
<accession>A0A9C6XD40</accession>
<evidence type="ECO:0000313" key="2">
    <source>
        <dbReference type="RefSeq" id="XP_052132893.1"/>
    </source>
</evidence>
<dbReference type="GeneID" id="113206814"/>
<protein>
    <submittedName>
        <fullName evidence="2">Uncharacterized protein LOC113206814</fullName>
    </submittedName>
</protein>